<gene>
    <name evidence="2" type="ORF">GXP70_02690</name>
</gene>
<evidence type="ECO:0000313" key="3">
    <source>
        <dbReference type="Proteomes" id="UP000476064"/>
    </source>
</evidence>
<dbReference type="RefSeq" id="WP_162355041.1">
    <property type="nucleotide sequence ID" value="NZ_CP048209.1"/>
</dbReference>
<evidence type="ECO:0000313" key="2">
    <source>
        <dbReference type="EMBL" id="QHT58973.1"/>
    </source>
</evidence>
<dbReference type="EMBL" id="CP048209">
    <property type="protein sequence ID" value="QHT58973.1"/>
    <property type="molecule type" value="Genomic_DNA"/>
</dbReference>
<keyword evidence="3" id="KW-1185">Reference proteome</keyword>
<proteinExistence type="predicted"/>
<reference evidence="2 3" key="1">
    <citation type="submission" date="2020-01" db="EMBL/GenBank/DDBJ databases">
        <title>Paenibacillus sp. nov., isolated from tomato rhizosphere.</title>
        <authorList>
            <person name="Weon H.-Y."/>
            <person name="Lee S.A."/>
        </authorList>
    </citation>
    <scope>NUCLEOTIDE SEQUENCE [LARGE SCALE GENOMIC DNA]</scope>
    <source>
        <strain evidence="2 3">12200R-189</strain>
    </source>
</reference>
<dbReference type="AlphaFoldDB" id="A0A6C0FUC1"/>
<name>A0A6C0FUC1_9BACL</name>
<accession>A0A6C0FUC1</accession>
<organism evidence="2 3">
    <name type="scientific">Paenibacillus lycopersici</name>
    <dbReference type="NCBI Taxonomy" id="2704462"/>
    <lineage>
        <taxon>Bacteria</taxon>
        <taxon>Bacillati</taxon>
        <taxon>Bacillota</taxon>
        <taxon>Bacilli</taxon>
        <taxon>Bacillales</taxon>
        <taxon>Paenibacillaceae</taxon>
        <taxon>Paenibacillus</taxon>
    </lineage>
</organism>
<feature type="domain" description="Phospholipase C/D" evidence="1">
    <location>
        <begin position="6"/>
        <end position="85"/>
    </location>
</feature>
<dbReference type="KEGG" id="plyc:GXP70_02690"/>
<dbReference type="Proteomes" id="UP000476064">
    <property type="component" value="Chromosome"/>
</dbReference>
<evidence type="ECO:0000259" key="1">
    <source>
        <dbReference type="Pfam" id="PF00882"/>
    </source>
</evidence>
<protein>
    <submittedName>
        <fullName evidence="2">Zinc dependent phospholipase C family protein</fullName>
    </submittedName>
</protein>
<sequence>MGSRIMHAIIASRIADMLPIEDRTSFLVGSVAPDAVTTKNESHFFRGEVRDYSRSVDYKGFLHKYLARAESLYILGYFTHLIADDVWLKGFNLAWLKNRMDADPDVYPRYHNDFRLLNGKLTEHYGVKDQLRETLLDVPSILDIDEVRASEAEAFIPSVLGDLDYEQAALQEPLQVFTFGQIVGYIETSVDLGLIQLRRAALLYRLPYARAWLDSGL</sequence>
<dbReference type="InterPro" id="IPR029002">
    <property type="entry name" value="PLPC/GPLD1"/>
</dbReference>
<dbReference type="Pfam" id="PF00882">
    <property type="entry name" value="Zn_dep_PLPC"/>
    <property type="match status" value="1"/>
</dbReference>